<dbReference type="Proteomes" id="UP000095085">
    <property type="component" value="Unassembled WGS sequence"/>
</dbReference>
<feature type="region of interest" description="Disordered" evidence="1">
    <location>
        <begin position="128"/>
        <end position="155"/>
    </location>
</feature>
<dbReference type="RefSeq" id="XP_020077631.1">
    <property type="nucleotide sequence ID" value="XM_020220782.1"/>
</dbReference>
<dbReference type="GeneID" id="30995332"/>
<evidence type="ECO:0000313" key="2">
    <source>
        <dbReference type="EMBL" id="ODV68564.1"/>
    </source>
</evidence>
<sequence>MSTMSQSTFSMGSWQPNTGNFRDQFINDNDNESQINFNPYGTESSNYNKFTKVRNSSGISFSDVASTNSSISVPETIDVPLPSINENNDDDSTSDDDGSFVSHNTSKNDLASTNENKLEAMKTIDSVLKDPPRSKPVFEEERMTPKASSENLGVPSKSVDALDISHTPKYSSLLSDQSTATNTVSSMSDKRSSIGSLKEILTSSHKRLISSATSLTNSSNETPQTQKKSVPYIQQPQPDYNWKKIMATSQPIDRIRLLKDALGKESSYDTGLLNWLNETLKSSQNSSNMHIGKIATAAYKNAAHNDIRRHTSIRSKVNIVKDKVETSGLSATSFGKKFFHRGKKLMKSSGND</sequence>
<feature type="compositionally biased region" description="Polar residues" evidence="1">
    <location>
        <begin position="63"/>
        <end position="73"/>
    </location>
</feature>
<feature type="region of interest" description="Disordered" evidence="1">
    <location>
        <begin position="63"/>
        <end position="112"/>
    </location>
</feature>
<dbReference type="OrthoDB" id="4081733at2759"/>
<name>A0A1E4RMR4_9ASCO</name>
<organism evidence="2 3">
    <name type="scientific">Hyphopichia burtonii NRRL Y-1933</name>
    <dbReference type="NCBI Taxonomy" id="984485"/>
    <lineage>
        <taxon>Eukaryota</taxon>
        <taxon>Fungi</taxon>
        <taxon>Dikarya</taxon>
        <taxon>Ascomycota</taxon>
        <taxon>Saccharomycotina</taxon>
        <taxon>Pichiomycetes</taxon>
        <taxon>Debaryomycetaceae</taxon>
        <taxon>Hyphopichia</taxon>
    </lineage>
</organism>
<dbReference type="EMBL" id="KV454539">
    <property type="protein sequence ID" value="ODV68564.1"/>
    <property type="molecule type" value="Genomic_DNA"/>
</dbReference>
<gene>
    <name evidence="2" type="ORF">HYPBUDRAFT_151987</name>
</gene>
<feature type="compositionally biased region" description="Basic and acidic residues" evidence="1">
    <location>
        <begin position="128"/>
        <end position="144"/>
    </location>
</feature>
<reference evidence="3" key="1">
    <citation type="submission" date="2016-05" db="EMBL/GenBank/DDBJ databases">
        <title>Comparative genomics of biotechnologically important yeasts.</title>
        <authorList>
            <consortium name="DOE Joint Genome Institute"/>
            <person name="Riley R."/>
            <person name="Haridas S."/>
            <person name="Wolfe K.H."/>
            <person name="Lopes M.R."/>
            <person name="Hittinger C.T."/>
            <person name="Goker M."/>
            <person name="Salamov A."/>
            <person name="Wisecaver J."/>
            <person name="Long T.M."/>
            <person name="Aerts A.L."/>
            <person name="Barry K."/>
            <person name="Choi C."/>
            <person name="Clum A."/>
            <person name="Coughlan A.Y."/>
            <person name="Deshpande S."/>
            <person name="Douglass A.P."/>
            <person name="Hanson S.J."/>
            <person name="Klenk H.-P."/>
            <person name="Labutti K."/>
            <person name="Lapidus A."/>
            <person name="Lindquist E."/>
            <person name="Lipzen A."/>
            <person name="Meier-Kolthoff J.P."/>
            <person name="Ohm R.A."/>
            <person name="Otillar R.P."/>
            <person name="Pangilinan J."/>
            <person name="Peng Y."/>
            <person name="Rokas A."/>
            <person name="Rosa C.A."/>
            <person name="Scheuner C."/>
            <person name="Sibirny A.A."/>
            <person name="Slot J.C."/>
            <person name="Stielow J.B."/>
            <person name="Sun H."/>
            <person name="Kurtzman C.P."/>
            <person name="Blackwell M."/>
            <person name="Grigoriev I.V."/>
            <person name="Jeffries T.W."/>
        </authorList>
    </citation>
    <scope>NUCLEOTIDE SEQUENCE [LARGE SCALE GENOMIC DNA]</scope>
    <source>
        <strain evidence="3">NRRL Y-1933</strain>
    </source>
</reference>
<dbReference type="AlphaFoldDB" id="A0A1E4RMR4"/>
<feature type="compositionally biased region" description="Polar residues" evidence="1">
    <location>
        <begin position="101"/>
        <end position="112"/>
    </location>
</feature>
<keyword evidence="3" id="KW-1185">Reference proteome</keyword>
<evidence type="ECO:0000313" key="3">
    <source>
        <dbReference type="Proteomes" id="UP000095085"/>
    </source>
</evidence>
<protein>
    <submittedName>
        <fullName evidence="2">Uncharacterized protein</fullName>
    </submittedName>
</protein>
<proteinExistence type="predicted"/>
<feature type="compositionally biased region" description="Acidic residues" evidence="1">
    <location>
        <begin position="87"/>
        <end position="98"/>
    </location>
</feature>
<evidence type="ECO:0000256" key="1">
    <source>
        <dbReference type="SAM" id="MobiDB-lite"/>
    </source>
</evidence>
<feature type="region of interest" description="Disordered" evidence="1">
    <location>
        <begin position="1"/>
        <end position="47"/>
    </location>
</feature>
<accession>A0A1E4RMR4</accession>